<gene>
    <name evidence="1" type="ORF">GALMADRAFT_1208909</name>
</gene>
<evidence type="ECO:0000313" key="2">
    <source>
        <dbReference type="Proteomes" id="UP000027222"/>
    </source>
</evidence>
<evidence type="ECO:0000313" key="1">
    <source>
        <dbReference type="EMBL" id="KDR66103.1"/>
    </source>
</evidence>
<protein>
    <submittedName>
        <fullName evidence="1">Uncharacterized protein</fullName>
    </submittedName>
</protein>
<keyword evidence="2" id="KW-1185">Reference proteome</keyword>
<dbReference type="AlphaFoldDB" id="A0A067SH74"/>
<sequence>MPASKLGSKIPMNELKNIRAKTISISIRRLRLIQDPGHVNVNPASWPRCRRRQAASIIELIDLVTREIRGKCVPESDTPTGELVEDGMEHAVLDLDLLCAYLEMRCTTSPRGLLDSEEGRGEHARSPLDLEVGSQAICALARTLPQVHLRLEEFA</sequence>
<dbReference type="HOGENOM" id="CLU_1695614_0_0_1"/>
<accession>A0A067SH74</accession>
<organism evidence="1 2">
    <name type="scientific">Galerina marginata (strain CBS 339.88)</name>
    <dbReference type="NCBI Taxonomy" id="685588"/>
    <lineage>
        <taxon>Eukaryota</taxon>
        <taxon>Fungi</taxon>
        <taxon>Dikarya</taxon>
        <taxon>Basidiomycota</taxon>
        <taxon>Agaricomycotina</taxon>
        <taxon>Agaricomycetes</taxon>
        <taxon>Agaricomycetidae</taxon>
        <taxon>Agaricales</taxon>
        <taxon>Agaricineae</taxon>
        <taxon>Strophariaceae</taxon>
        <taxon>Galerina</taxon>
    </lineage>
</organism>
<reference evidence="2" key="1">
    <citation type="journal article" date="2014" name="Proc. Natl. Acad. Sci. U.S.A.">
        <title>Extensive sampling of basidiomycete genomes demonstrates inadequacy of the white-rot/brown-rot paradigm for wood decay fungi.</title>
        <authorList>
            <person name="Riley R."/>
            <person name="Salamov A.A."/>
            <person name="Brown D.W."/>
            <person name="Nagy L.G."/>
            <person name="Floudas D."/>
            <person name="Held B.W."/>
            <person name="Levasseur A."/>
            <person name="Lombard V."/>
            <person name="Morin E."/>
            <person name="Otillar R."/>
            <person name="Lindquist E.A."/>
            <person name="Sun H."/>
            <person name="LaButti K.M."/>
            <person name="Schmutz J."/>
            <person name="Jabbour D."/>
            <person name="Luo H."/>
            <person name="Baker S.E."/>
            <person name="Pisabarro A.G."/>
            <person name="Walton J.D."/>
            <person name="Blanchette R.A."/>
            <person name="Henrissat B."/>
            <person name="Martin F."/>
            <person name="Cullen D."/>
            <person name="Hibbett D.S."/>
            <person name="Grigoriev I.V."/>
        </authorList>
    </citation>
    <scope>NUCLEOTIDE SEQUENCE [LARGE SCALE GENOMIC DNA]</scope>
    <source>
        <strain evidence="2">CBS 339.88</strain>
    </source>
</reference>
<dbReference type="Proteomes" id="UP000027222">
    <property type="component" value="Unassembled WGS sequence"/>
</dbReference>
<proteinExistence type="predicted"/>
<name>A0A067SH74_GALM3</name>
<dbReference type="EMBL" id="KL142427">
    <property type="protein sequence ID" value="KDR66103.1"/>
    <property type="molecule type" value="Genomic_DNA"/>
</dbReference>